<keyword evidence="1" id="KW-0812">Transmembrane</keyword>
<keyword evidence="1" id="KW-1133">Transmembrane helix</keyword>
<reference evidence="3" key="1">
    <citation type="journal article" date="2019" name="Int. J. Syst. Evol. Microbiol.">
        <title>The Global Catalogue of Microorganisms (GCM) 10K type strain sequencing project: providing services to taxonomists for standard genome sequencing and annotation.</title>
        <authorList>
            <consortium name="The Broad Institute Genomics Platform"/>
            <consortium name="The Broad Institute Genome Sequencing Center for Infectious Disease"/>
            <person name="Wu L."/>
            <person name="Ma J."/>
        </authorList>
    </citation>
    <scope>NUCLEOTIDE SEQUENCE [LARGE SCALE GENOMIC DNA]</scope>
    <source>
        <strain evidence="3">JCM 17338</strain>
    </source>
</reference>
<evidence type="ECO:0000313" key="2">
    <source>
        <dbReference type="EMBL" id="GAA3955189.1"/>
    </source>
</evidence>
<accession>A0ABP7NVV8</accession>
<proteinExistence type="predicted"/>
<sequence length="84" mass="9675">MEQKNLSELTNEELLLEAKDMKSFSIINAFIIGFLAGILFISVYFSAYNLSLLIPLFLIYKLTNDPKNKKAKEIGMLMKERNLQ</sequence>
<organism evidence="2 3">
    <name type="scientific">Pedobacter ginsengiterrae</name>
    <dbReference type="NCBI Taxonomy" id="871696"/>
    <lineage>
        <taxon>Bacteria</taxon>
        <taxon>Pseudomonadati</taxon>
        <taxon>Bacteroidota</taxon>
        <taxon>Sphingobacteriia</taxon>
        <taxon>Sphingobacteriales</taxon>
        <taxon>Sphingobacteriaceae</taxon>
        <taxon>Pedobacter</taxon>
    </lineage>
</organism>
<evidence type="ECO:0000256" key="1">
    <source>
        <dbReference type="SAM" id="Phobius"/>
    </source>
</evidence>
<feature type="transmembrane region" description="Helical" evidence="1">
    <location>
        <begin position="29"/>
        <end position="60"/>
    </location>
</feature>
<keyword evidence="3" id="KW-1185">Reference proteome</keyword>
<dbReference type="RefSeq" id="WP_344764912.1">
    <property type="nucleotide sequence ID" value="NZ_BAABAK010000003.1"/>
</dbReference>
<evidence type="ECO:0000313" key="3">
    <source>
        <dbReference type="Proteomes" id="UP001501081"/>
    </source>
</evidence>
<protein>
    <recommendedName>
        <fullName evidence="4">FUSC family protein</fullName>
    </recommendedName>
</protein>
<gene>
    <name evidence="2" type="ORF">GCM10022246_06590</name>
</gene>
<dbReference type="EMBL" id="BAABAK010000003">
    <property type="protein sequence ID" value="GAA3955189.1"/>
    <property type="molecule type" value="Genomic_DNA"/>
</dbReference>
<comment type="caution">
    <text evidence="2">The sequence shown here is derived from an EMBL/GenBank/DDBJ whole genome shotgun (WGS) entry which is preliminary data.</text>
</comment>
<dbReference type="Proteomes" id="UP001501081">
    <property type="component" value="Unassembled WGS sequence"/>
</dbReference>
<name>A0ABP7NVV8_9SPHI</name>
<evidence type="ECO:0008006" key="4">
    <source>
        <dbReference type="Google" id="ProtNLM"/>
    </source>
</evidence>
<keyword evidence="1" id="KW-0472">Membrane</keyword>